<evidence type="ECO:0000313" key="4">
    <source>
        <dbReference type="Proteomes" id="UP000662931"/>
    </source>
</evidence>
<dbReference type="Pfam" id="PF00226">
    <property type="entry name" value="DnaJ"/>
    <property type="match status" value="1"/>
</dbReference>
<evidence type="ECO:0000259" key="2">
    <source>
        <dbReference type="PROSITE" id="PS50076"/>
    </source>
</evidence>
<dbReference type="PROSITE" id="PS50076">
    <property type="entry name" value="DNAJ_2"/>
    <property type="match status" value="1"/>
</dbReference>
<dbReference type="Gene3D" id="1.10.287.110">
    <property type="entry name" value="DnaJ domain"/>
    <property type="match status" value="1"/>
</dbReference>
<dbReference type="EMBL" id="CP064814">
    <property type="protein sequence ID" value="QPG75822.1"/>
    <property type="molecule type" value="Genomic_DNA"/>
</dbReference>
<proteinExistence type="predicted"/>
<dbReference type="InterPro" id="IPR036869">
    <property type="entry name" value="J_dom_sf"/>
</dbReference>
<reference evidence="3" key="1">
    <citation type="submission" date="2020-10" db="EMBL/GenBank/DDBJ databases">
        <authorList>
            <person name="Roach M.J.R."/>
        </authorList>
    </citation>
    <scope>NUCLEOTIDE SEQUENCE</scope>
    <source>
        <strain evidence="3">CBS 1945</strain>
    </source>
</reference>
<evidence type="ECO:0000256" key="1">
    <source>
        <dbReference type="SAM" id="MobiDB-lite"/>
    </source>
</evidence>
<organism evidence="3 4">
    <name type="scientific">Eeniella nana</name>
    <name type="common">Yeast</name>
    <name type="synonym">Brettanomyces nanus</name>
    <dbReference type="NCBI Taxonomy" id="13502"/>
    <lineage>
        <taxon>Eukaryota</taxon>
        <taxon>Fungi</taxon>
        <taxon>Dikarya</taxon>
        <taxon>Ascomycota</taxon>
        <taxon>Saccharomycotina</taxon>
        <taxon>Pichiomycetes</taxon>
        <taxon>Pichiales</taxon>
        <taxon>Pichiaceae</taxon>
        <taxon>Brettanomyces</taxon>
    </lineage>
</organism>
<dbReference type="PRINTS" id="PR00625">
    <property type="entry name" value="JDOMAIN"/>
</dbReference>
<gene>
    <name evidence="3" type="ORF">FOA43_003184</name>
</gene>
<dbReference type="AlphaFoldDB" id="A0A875S7A1"/>
<keyword evidence="4" id="KW-1185">Reference proteome</keyword>
<feature type="domain" description="J" evidence="2">
    <location>
        <begin position="23"/>
        <end position="95"/>
    </location>
</feature>
<accession>A0A875S7A1</accession>
<dbReference type="PANTHER" id="PTHR24074">
    <property type="entry name" value="CO-CHAPERONE PROTEIN DJLA"/>
    <property type="match status" value="1"/>
</dbReference>
<dbReference type="SUPFAM" id="SSF46565">
    <property type="entry name" value="Chaperone J-domain"/>
    <property type="match status" value="1"/>
</dbReference>
<protein>
    <recommendedName>
        <fullName evidence="2">J domain-containing protein</fullName>
    </recommendedName>
</protein>
<dbReference type="OrthoDB" id="10250354at2759"/>
<dbReference type="CDD" id="cd06257">
    <property type="entry name" value="DnaJ"/>
    <property type="match status" value="1"/>
</dbReference>
<dbReference type="RefSeq" id="XP_038779387.1">
    <property type="nucleotide sequence ID" value="XM_038923459.1"/>
</dbReference>
<dbReference type="Proteomes" id="UP000662931">
    <property type="component" value="Chromosome 3"/>
</dbReference>
<evidence type="ECO:0000313" key="3">
    <source>
        <dbReference type="EMBL" id="QPG75822.1"/>
    </source>
</evidence>
<dbReference type="KEGG" id="bnn:FOA43_003184"/>
<name>A0A875S7A1_EENNA</name>
<dbReference type="SMART" id="SM00271">
    <property type="entry name" value="DnaJ"/>
    <property type="match status" value="1"/>
</dbReference>
<feature type="region of interest" description="Disordered" evidence="1">
    <location>
        <begin position="225"/>
        <end position="247"/>
    </location>
</feature>
<dbReference type="InterPro" id="IPR050817">
    <property type="entry name" value="DjlA_DnaK_co-chaperone"/>
</dbReference>
<feature type="compositionally biased region" description="Basic and acidic residues" evidence="1">
    <location>
        <begin position="228"/>
        <end position="245"/>
    </location>
</feature>
<sequence>MLQSCLYKHPTVVRITTRCITENHYKNLDLDPTADLKQIKKSFKRLSMKLHPDILLSQELPQDMLRKKKNHYLQIKKSYELLMDPEKKASYDRNIAVRTAAGARKAASTNSQRGNFFHYTRVRYPQSVGYDFGDSSHFDSKKHMKRNMANEQRIRERKIIQFGDLFRHDLNTRNIAYGVHKGLHQFHTGIDEAEREKAFLWRLFVGFVGMMVAWELTIGRVDSGNTSKKNEIHYSPHSETHRDELTPSLASSEYTATLLSNAIEGSGGRTKKANTKS</sequence>
<dbReference type="InterPro" id="IPR001623">
    <property type="entry name" value="DnaJ_domain"/>
</dbReference>
<dbReference type="GeneID" id="62196585"/>